<reference evidence="3 4" key="1">
    <citation type="submission" date="2018-11" db="EMBL/GenBank/DDBJ databases">
        <title>Draft genome sequence of Gordonia sp. RS15-1S isolated from rice stems.</title>
        <authorList>
            <person name="Muangham S."/>
        </authorList>
    </citation>
    <scope>NUCLEOTIDE SEQUENCE [LARGE SCALE GENOMIC DNA]</scope>
    <source>
        <strain evidence="3 4">RS15-1S</strain>
    </source>
</reference>
<accession>A0A3N4G852</accession>
<proteinExistence type="predicted"/>
<dbReference type="InterPro" id="IPR051340">
    <property type="entry name" value="Haloalkane_dehalogenase"/>
</dbReference>
<dbReference type="InterPro" id="IPR000639">
    <property type="entry name" value="Epox_hydrolase-like"/>
</dbReference>
<sequence length="285" mass="32028">MRIGFIPDREVYPFRSRWFASSSGRVHYVDEGEGTPMLFCHGSPTWSFLYRRVITGLRDRYRCIALDHMGFGLSERPSDFGFTIVELTEVLGELVDHLDLDGFVVVGHDWGGPIGVGAAIPRAERVRGLVLCNTALWPIDAMPNRAFSAVMSSRPCQRRILDNNLLVEKFLIAGLGDVLSPLEADHYRQVQPNHDARVALGVMPREIRAAREWLCRLEREIPGALGGKPVIAVWGMRDVVFRPRGCLPRIKRDFADTEVVAVPRAGHFVPEEAPDEIVTAISRRF</sequence>
<dbReference type="Gene3D" id="3.40.50.1820">
    <property type="entry name" value="alpha/beta hydrolase"/>
    <property type="match status" value="1"/>
</dbReference>
<protein>
    <submittedName>
        <fullName evidence="3">Alpha/beta fold hydrolase</fullName>
    </submittedName>
</protein>
<dbReference type="InterPro" id="IPR000073">
    <property type="entry name" value="AB_hydrolase_1"/>
</dbReference>
<evidence type="ECO:0000313" key="3">
    <source>
        <dbReference type="EMBL" id="RPA58505.1"/>
    </source>
</evidence>
<dbReference type="PANTHER" id="PTHR42977">
    <property type="entry name" value="HYDROLASE-RELATED"/>
    <property type="match status" value="1"/>
</dbReference>
<feature type="domain" description="AB hydrolase-1" evidence="2">
    <location>
        <begin position="36"/>
        <end position="274"/>
    </location>
</feature>
<dbReference type="PRINTS" id="PR00412">
    <property type="entry name" value="EPOXHYDRLASE"/>
</dbReference>
<organism evidence="3 4">
    <name type="scientific">Gordonia oryzae</name>
    <dbReference type="NCBI Taxonomy" id="2487349"/>
    <lineage>
        <taxon>Bacteria</taxon>
        <taxon>Bacillati</taxon>
        <taxon>Actinomycetota</taxon>
        <taxon>Actinomycetes</taxon>
        <taxon>Mycobacteriales</taxon>
        <taxon>Gordoniaceae</taxon>
        <taxon>Gordonia</taxon>
    </lineage>
</organism>
<dbReference type="SUPFAM" id="SSF53474">
    <property type="entry name" value="alpha/beta-Hydrolases"/>
    <property type="match status" value="1"/>
</dbReference>
<keyword evidence="4" id="KW-1185">Reference proteome</keyword>
<dbReference type="EMBL" id="RKMH01000011">
    <property type="protein sequence ID" value="RPA58505.1"/>
    <property type="molecule type" value="Genomic_DNA"/>
</dbReference>
<dbReference type="Proteomes" id="UP000267536">
    <property type="component" value="Unassembled WGS sequence"/>
</dbReference>
<gene>
    <name evidence="3" type="ORF">EF294_15080</name>
</gene>
<name>A0A3N4G852_9ACTN</name>
<dbReference type="AlphaFoldDB" id="A0A3N4G852"/>
<dbReference type="InterPro" id="IPR029058">
    <property type="entry name" value="AB_hydrolase_fold"/>
</dbReference>
<evidence type="ECO:0000256" key="1">
    <source>
        <dbReference type="ARBA" id="ARBA00022801"/>
    </source>
</evidence>
<evidence type="ECO:0000313" key="4">
    <source>
        <dbReference type="Proteomes" id="UP000267536"/>
    </source>
</evidence>
<evidence type="ECO:0000259" key="2">
    <source>
        <dbReference type="Pfam" id="PF00561"/>
    </source>
</evidence>
<dbReference type="Pfam" id="PF00561">
    <property type="entry name" value="Abhydrolase_1"/>
    <property type="match status" value="1"/>
</dbReference>
<keyword evidence="1 3" id="KW-0378">Hydrolase</keyword>
<dbReference type="PANTHER" id="PTHR42977:SF3">
    <property type="entry name" value="AB HYDROLASE-1 DOMAIN-CONTAINING PROTEIN"/>
    <property type="match status" value="1"/>
</dbReference>
<comment type="caution">
    <text evidence="3">The sequence shown here is derived from an EMBL/GenBank/DDBJ whole genome shotgun (WGS) entry which is preliminary data.</text>
</comment>
<dbReference type="PRINTS" id="PR00111">
    <property type="entry name" value="ABHYDROLASE"/>
</dbReference>
<dbReference type="RefSeq" id="WP_123931481.1">
    <property type="nucleotide sequence ID" value="NZ_JBPSDP010000011.1"/>
</dbReference>
<dbReference type="GO" id="GO:0004301">
    <property type="term" value="F:epoxide hydrolase activity"/>
    <property type="evidence" value="ECO:0007669"/>
    <property type="project" value="TreeGrafter"/>
</dbReference>
<dbReference type="OrthoDB" id="812569at2"/>